<reference evidence="2" key="1">
    <citation type="submission" date="2020-06" db="EMBL/GenBank/DDBJ databases">
        <authorList>
            <consortium name="Plant Systems Biology data submission"/>
        </authorList>
    </citation>
    <scope>NUCLEOTIDE SEQUENCE</scope>
    <source>
        <strain evidence="2">D6</strain>
    </source>
</reference>
<comment type="caution">
    <text evidence="2">The sequence shown here is derived from an EMBL/GenBank/DDBJ whole genome shotgun (WGS) entry which is preliminary data.</text>
</comment>
<dbReference type="PANTHER" id="PTHR36978">
    <property type="entry name" value="P-LOOP CONTAINING NUCLEOTIDE TRIPHOSPHATE HYDROLASE"/>
    <property type="match status" value="1"/>
</dbReference>
<evidence type="ECO:0000313" key="2">
    <source>
        <dbReference type="EMBL" id="CAB9528398.1"/>
    </source>
</evidence>
<organism evidence="2 3">
    <name type="scientific">Seminavis robusta</name>
    <dbReference type="NCBI Taxonomy" id="568900"/>
    <lineage>
        <taxon>Eukaryota</taxon>
        <taxon>Sar</taxon>
        <taxon>Stramenopiles</taxon>
        <taxon>Ochrophyta</taxon>
        <taxon>Bacillariophyta</taxon>
        <taxon>Bacillariophyceae</taxon>
        <taxon>Bacillariophycidae</taxon>
        <taxon>Naviculales</taxon>
        <taxon>Naviculaceae</taxon>
        <taxon>Seminavis</taxon>
    </lineage>
</organism>
<dbReference type="InterPro" id="IPR027417">
    <property type="entry name" value="P-loop_NTPase"/>
</dbReference>
<keyword evidence="1" id="KW-1133">Transmembrane helix</keyword>
<keyword evidence="3" id="KW-1185">Reference proteome</keyword>
<evidence type="ECO:0000313" key="3">
    <source>
        <dbReference type="Proteomes" id="UP001153069"/>
    </source>
</evidence>
<dbReference type="InterPro" id="IPR040632">
    <property type="entry name" value="Sulfotransfer_4"/>
</dbReference>
<feature type="transmembrane region" description="Helical" evidence="1">
    <location>
        <begin position="265"/>
        <end position="290"/>
    </location>
</feature>
<dbReference type="Pfam" id="PF17784">
    <property type="entry name" value="Sulfotransfer_4"/>
    <property type="match status" value="1"/>
</dbReference>
<protein>
    <submittedName>
        <fullName evidence="2">Uncharacterized protein</fullName>
    </submittedName>
</protein>
<dbReference type="PANTHER" id="PTHR36978:SF4">
    <property type="entry name" value="P-LOOP CONTAINING NUCLEOSIDE TRIPHOSPHATE HYDROLASE PROTEIN"/>
    <property type="match status" value="1"/>
</dbReference>
<keyword evidence="1" id="KW-0812">Transmembrane</keyword>
<proteinExistence type="predicted"/>
<accession>A0A9N8HV16</accession>
<dbReference type="Proteomes" id="UP001153069">
    <property type="component" value="Unassembled WGS sequence"/>
</dbReference>
<keyword evidence="1" id="KW-0472">Membrane</keyword>
<gene>
    <name evidence="2" type="ORF">SEMRO_2216_G319440.1</name>
</gene>
<dbReference type="OrthoDB" id="408152at2759"/>
<sequence>MLGVLKRYMFGGSFVDDASKLAVNKSSVSDPPQPMLVIGAGLPRTGTASFQEAMERLGLHCYNMFVMRNSQGHVDIWHEHLVDHTLSFDGLVDHIVASGYSATVDVPMAFKYKDLAKRYPQAKVVLTVRSEEPSVAAEAWSNSVTATIFKEIPILESVPFRWIPVVHKTRLYLEAMYREVQFPLHNSHELAGFYNPWNQQVIDTIPSENLLIFRAADGWRPLCEFLANVSQDVEQNCHGLLSSHEPYPFVNDATKLKALFSSLRAFAIVVQVCLVVLPVALLVALAIRWYKAGAKEKSS</sequence>
<dbReference type="Gene3D" id="3.40.50.300">
    <property type="entry name" value="P-loop containing nucleotide triphosphate hydrolases"/>
    <property type="match status" value="1"/>
</dbReference>
<name>A0A9N8HV16_9STRA</name>
<dbReference type="EMBL" id="CAICTM010002214">
    <property type="protein sequence ID" value="CAB9528398.1"/>
    <property type="molecule type" value="Genomic_DNA"/>
</dbReference>
<dbReference type="AlphaFoldDB" id="A0A9N8HV16"/>
<evidence type="ECO:0000256" key="1">
    <source>
        <dbReference type="SAM" id="Phobius"/>
    </source>
</evidence>
<dbReference type="SUPFAM" id="SSF52540">
    <property type="entry name" value="P-loop containing nucleoside triphosphate hydrolases"/>
    <property type="match status" value="1"/>
</dbReference>